<protein>
    <submittedName>
        <fullName evidence="1">Uncharacterized protein</fullName>
    </submittedName>
</protein>
<reference evidence="1 2" key="1">
    <citation type="submission" date="2006-07" db="EMBL/GenBank/DDBJ databases">
        <title>Annotation of the draft genome assembly of Chlorobium ferroxidans DSM 13031.</title>
        <authorList>
            <consortium name="US DOE Joint Genome Institute (JGI-ORNL)"/>
            <person name="Larimer F."/>
            <person name="Land M."/>
            <person name="Hauser L."/>
        </authorList>
    </citation>
    <scope>NUCLEOTIDE SEQUENCE [LARGE SCALE GENOMIC DNA]</scope>
    <source>
        <strain evidence="1 2">DSM 13031</strain>
    </source>
</reference>
<reference evidence="1 2" key="2">
    <citation type="submission" date="2006-07" db="EMBL/GenBank/DDBJ databases">
        <title>Sequencing of the draft genome and assembly of Chlorobium ferroxidans DSM 13031.</title>
        <authorList>
            <consortium name="US DOE Joint Genome Institute (JGI-PGF)"/>
            <person name="Copeland A."/>
            <person name="Lucas S."/>
            <person name="Lapidus A."/>
            <person name="Barry K."/>
            <person name="Glavina del Rio T."/>
            <person name="Dalin E."/>
            <person name="Tice H."/>
            <person name="Bruce D."/>
            <person name="Pitluck S."/>
            <person name="Richardson P."/>
        </authorList>
    </citation>
    <scope>NUCLEOTIDE SEQUENCE [LARGE SCALE GENOMIC DNA]</scope>
    <source>
        <strain evidence="1 2">DSM 13031</strain>
    </source>
</reference>
<evidence type="ECO:0000313" key="1">
    <source>
        <dbReference type="EMBL" id="EAT58078.1"/>
    </source>
</evidence>
<comment type="caution">
    <text evidence="1">The sequence shown here is derived from an EMBL/GenBank/DDBJ whole genome shotgun (WGS) entry which is preliminary data.</text>
</comment>
<gene>
    <name evidence="1" type="ORF">CferDRAFT_0083</name>
</gene>
<dbReference type="AlphaFoldDB" id="Q0YP52"/>
<keyword evidence="2" id="KW-1185">Reference proteome</keyword>
<sequence>MKSFLNAISNGEQGFFTKNSVYLPFHCEIISIWIGKEMSLLASPDMIADLTDSEVLALREGDFYTNLVFRKWSDFAKELGHNKGHIILRASEKGADIFRAENLHYIRIVFHDHKKEISFEIIDNPRDL</sequence>
<proteinExistence type="predicted"/>
<evidence type="ECO:0000313" key="2">
    <source>
        <dbReference type="Proteomes" id="UP000004162"/>
    </source>
</evidence>
<accession>Q0YP52</accession>
<dbReference type="EMBL" id="AASE01000034">
    <property type="protein sequence ID" value="EAT58078.1"/>
    <property type="molecule type" value="Genomic_DNA"/>
</dbReference>
<organism evidence="1 2">
    <name type="scientific">Chlorobium ferrooxidans DSM 13031</name>
    <dbReference type="NCBI Taxonomy" id="377431"/>
    <lineage>
        <taxon>Bacteria</taxon>
        <taxon>Pseudomonadati</taxon>
        <taxon>Chlorobiota</taxon>
        <taxon>Chlorobiia</taxon>
        <taxon>Chlorobiales</taxon>
        <taxon>Chlorobiaceae</taxon>
        <taxon>Chlorobium/Pelodictyon group</taxon>
        <taxon>Chlorobium</taxon>
    </lineage>
</organism>
<name>Q0YP52_9CHLB</name>
<dbReference type="Proteomes" id="UP000004162">
    <property type="component" value="Unassembled WGS sequence"/>
</dbReference>
<dbReference type="OrthoDB" id="597925at2"/>
<dbReference type="RefSeq" id="WP_006367332.1">
    <property type="nucleotide sequence ID" value="NZ_AASE01000034.1"/>
</dbReference>